<dbReference type="GeneID" id="34608717"/>
<reference evidence="3" key="1">
    <citation type="journal article" date="2017" name="Genome Biol.">
        <title>Comparative genomics reveals high biological diversity and specific adaptations in the industrially and medically important fungal genus Aspergillus.</title>
        <authorList>
            <person name="de Vries R.P."/>
            <person name="Riley R."/>
            <person name="Wiebenga A."/>
            <person name="Aguilar-Osorio G."/>
            <person name="Amillis S."/>
            <person name="Uchima C.A."/>
            <person name="Anderluh G."/>
            <person name="Asadollahi M."/>
            <person name="Askin M."/>
            <person name="Barry K."/>
            <person name="Battaglia E."/>
            <person name="Bayram O."/>
            <person name="Benocci T."/>
            <person name="Braus-Stromeyer S.A."/>
            <person name="Caldana C."/>
            <person name="Canovas D."/>
            <person name="Cerqueira G.C."/>
            <person name="Chen F."/>
            <person name="Chen W."/>
            <person name="Choi C."/>
            <person name="Clum A."/>
            <person name="Dos Santos R.A."/>
            <person name="Damasio A.R."/>
            <person name="Diallinas G."/>
            <person name="Emri T."/>
            <person name="Fekete E."/>
            <person name="Flipphi M."/>
            <person name="Freyberg S."/>
            <person name="Gallo A."/>
            <person name="Gournas C."/>
            <person name="Habgood R."/>
            <person name="Hainaut M."/>
            <person name="Harispe M.L."/>
            <person name="Henrissat B."/>
            <person name="Hilden K.S."/>
            <person name="Hope R."/>
            <person name="Hossain A."/>
            <person name="Karabika E."/>
            <person name="Karaffa L."/>
            <person name="Karanyi Z."/>
            <person name="Krasevec N."/>
            <person name="Kuo A."/>
            <person name="Kusch H."/>
            <person name="LaButti K."/>
            <person name="Lagendijk E.L."/>
            <person name="Lapidus A."/>
            <person name="Levasseur A."/>
            <person name="Lindquist E."/>
            <person name="Lipzen A."/>
            <person name="Logrieco A.F."/>
            <person name="MacCabe A."/>
            <person name="Maekelae M.R."/>
            <person name="Malavazi I."/>
            <person name="Melin P."/>
            <person name="Meyer V."/>
            <person name="Mielnichuk N."/>
            <person name="Miskei M."/>
            <person name="Molnar A.P."/>
            <person name="Mule G."/>
            <person name="Ngan C.Y."/>
            <person name="Orejas M."/>
            <person name="Orosz E."/>
            <person name="Ouedraogo J.P."/>
            <person name="Overkamp K.M."/>
            <person name="Park H.-S."/>
            <person name="Perrone G."/>
            <person name="Piumi F."/>
            <person name="Punt P.J."/>
            <person name="Ram A.F."/>
            <person name="Ramon A."/>
            <person name="Rauscher S."/>
            <person name="Record E."/>
            <person name="Riano-Pachon D.M."/>
            <person name="Robert V."/>
            <person name="Roehrig J."/>
            <person name="Ruller R."/>
            <person name="Salamov A."/>
            <person name="Salih N.S."/>
            <person name="Samson R.A."/>
            <person name="Sandor E."/>
            <person name="Sanguinetti M."/>
            <person name="Schuetze T."/>
            <person name="Sepcic K."/>
            <person name="Shelest E."/>
            <person name="Sherlock G."/>
            <person name="Sophianopoulou V."/>
            <person name="Squina F.M."/>
            <person name="Sun H."/>
            <person name="Susca A."/>
            <person name="Todd R.B."/>
            <person name="Tsang A."/>
            <person name="Unkles S.E."/>
            <person name="van de Wiele N."/>
            <person name="van Rossen-Uffink D."/>
            <person name="Oliveira J.V."/>
            <person name="Vesth T.C."/>
            <person name="Visser J."/>
            <person name="Yu J.-H."/>
            <person name="Zhou M."/>
            <person name="Andersen M.R."/>
            <person name="Archer D.B."/>
            <person name="Baker S.E."/>
            <person name="Benoit I."/>
            <person name="Brakhage A.A."/>
            <person name="Braus G.H."/>
            <person name="Fischer R."/>
            <person name="Frisvad J.C."/>
            <person name="Goldman G.H."/>
            <person name="Houbraken J."/>
            <person name="Oakley B."/>
            <person name="Pocsi I."/>
            <person name="Scazzocchio C."/>
            <person name="Seiboth B."/>
            <person name="vanKuyk P.A."/>
            <person name="Wortman J."/>
            <person name="Dyer P.S."/>
            <person name="Grigoriev I.V."/>
        </authorList>
    </citation>
    <scope>NUCLEOTIDE SEQUENCE [LARGE SCALE GENOMIC DNA]</scope>
    <source>
        <strain evidence="3">CBS 506.65</strain>
    </source>
</reference>
<sequence>MKRQEKKKKSGGGFAPIRPLQQCSRVRAPNPVTDWQILRLSRLYLTLDSRPVLPYFIILGTYIYLVGIY</sequence>
<keyword evidence="1" id="KW-0472">Membrane</keyword>
<keyword evidence="1" id="KW-0812">Transmembrane</keyword>
<name>A0A1L9S6G1_9EURO</name>
<gene>
    <name evidence="2" type="ORF">ASPZODRAFT_1293789</name>
</gene>
<proteinExistence type="predicted"/>
<evidence type="ECO:0000313" key="2">
    <source>
        <dbReference type="EMBL" id="OJJ42713.1"/>
    </source>
</evidence>
<dbReference type="EMBL" id="KV878357">
    <property type="protein sequence ID" value="OJJ42713.1"/>
    <property type="molecule type" value="Genomic_DNA"/>
</dbReference>
<accession>A0A1L9S6G1</accession>
<dbReference type="Proteomes" id="UP000184188">
    <property type="component" value="Unassembled WGS sequence"/>
</dbReference>
<dbReference type="VEuPathDB" id="FungiDB:ASPZODRAFT_1293789"/>
<keyword evidence="1" id="KW-1133">Transmembrane helix</keyword>
<feature type="transmembrane region" description="Helical" evidence="1">
    <location>
        <begin position="52"/>
        <end position="68"/>
    </location>
</feature>
<keyword evidence="3" id="KW-1185">Reference proteome</keyword>
<evidence type="ECO:0000256" key="1">
    <source>
        <dbReference type="SAM" id="Phobius"/>
    </source>
</evidence>
<evidence type="ECO:0000313" key="3">
    <source>
        <dbReference type="Proteomes" id="UP000184188"/>
    </source>
</evidence>
<protein>
    <submittedName>
        <fullName evidence="2">Uncharacterized protein</fullName>
    </submittedName>
</protein>
<organism evidence="2 3">
    <name type="scientific">Penicilliopsis zonata CBS 506.65</name>
    <dbReference type="NCBI Taxonomy" id="1073090"/>
    <lineage>
        <taxon>Eukaryota</taxon>
        <taxon>Fungi</taxon>
        <taxon>Dikarya</taxon>
        <taxon>Ascomycota</taxon>
        <taxon>Pezizomycotina</taxon>
        <taxon>Eurotiomycetes</taxon>
        <taxon>Eurotiomycetidae</taxon>
        <taxon>Eurotiales</taxon>
        <taxon>Aspergillaceae</taxon>
        <taxon>Penicilliopsis</taxon>
    </lineage>
</organism>
<dbReference type="RefSeq" id="XP_022577223.1">
    <property type="nucleotide sequence ID" value="XM_022722252.1"/>
</dbReference>
<dbReference type="AlphaFoldDB" id="A0A1L9S6G1"/>